<dbReference type="Proteomes" id="UP000326950">
    <property type="component" value="Unassembled WGS sequence"/>
</dbReference>
<feature type="region of interest" description="Disordered" evidence="1">
    <location>
        <begin position="1"/>
        <end position="84"/>
    </location>
</feature>
<organism evidence="2 3">
    <name type="scientific">Aspergillus tamarii</name>
    <dbReference type="NCBI Taxonomy" id="41984"/>
    <lineage>
        <taxon>Eukaryota</taxon>
        <taxon>Fungi</taxon>
        <taxon>Dikarya</taxon>
        <taxon>Ascomycota</taxon>
        <taxon>Pezizomycotina</taxon>
        <taxon>Eurotiomycetes</taxon>
        <taxon>Eurotiomycetidae</taxon>
        <taxon>Eurotiales</taxon>
        <taxon>Aspergillaceae</taxon>
        <taxon>Aspergillus</taxon>
        <taxon>Aspergillus subgen. Circumdati</taxon>
    </lineage>
</organism>
<feature type="compositionally biased region" description="Basic residues" evidence="1">
    <location>
        <begin position="1"/>
        <end position="12"/>
    </location>
</feature>
<name>A0A5N6UAA4_ASPTM</name>
<evidence type="ECO:0000313" key="2">
    <source>
        <dbReference type="EMBL" id="KAE8155526.1"/>
    </source>
</evidence>
<proteinExistence type="predicted"/>
<evidence type="ECO:0000256" key="1">
    <source>
        <dbReference type="SAM" id="MobiDB-lite"/>
    </source>
</evidence>
<gene>
    <name evidence="2" type="ORF">BDV40DRAFT_118878</name>
</gene>
<evidence type="ECO:0000313" key="3">
    <source>
        <dbReference type="Proteomes" id="UP000326950"/>
    </source>
</evidence>
<sequence length="128" mass="13731">MAKKSGKNKKKTNNNNNNKQRLPVNDNQLSNPENSPPIEPAPKTAVESTENGQPDPGNNPAEAGNVPEEGSSSSPTDTASCPEAAGKLVHKPSFTPLPCVVHDCGSPSSLPLYHYVNRLKLQRRPRTP</sequence>
<dbReference type="AlphaFoldDB" id="A0A5N6UAA4"/>
<feature type="compositionally biased region" description="Polar residues" evidence="1">
    <location>
        <begin position="70"/>
        <end position="79"/>
    </location>
</feature>
<protein>
    <submittedName>
        <fullName evidence="2">Uncharacterized protein</fullName>
    </submittedName>
</protein>
<keyword evidence="3" id="KW-1185">Reference proteome</keyword>
<dbReference type="EMBL" id="ML738838">
    <property type="protein sequence ID" value="KAE8155526.1"/>
    <property type="molecule type" value="Genomic_DNA"/>
</dbReference>
<accession>A0A5N6UAA4</accession>
<reference evidence="2 3" key="1">
    <citation type="submission" date="2019-04" db="EMBL/GenBank/DDBJ databases">
        <title>Friends and foes A comparative genomics study of 23 Aspergillus species from section Flavi.</title>
        <authorList>
            <consortium name="DOE Joint Genome Institute"/>
            <person name="Kjaerbolling I."/>
            <person name="Vesth T."/>
            <person name="Frisvad J.C."/>
            <person name="Nybo J.L."/>
            <person name="Theobald S."/>
            <person name="Kildgaard S."/>
            <person name="Isbrandt T."/>
            <person name="Kuo A."/>
            <person name="Sato A."/>
            <person name="Lyhne E.K."/>
            <person name="Kogle M.E."/>
            <person name="Wiebenga A."/>
            <person name="Kun R.S."/>
            <person name="Lubbers R.J."/>
            <person name="Makela M.R."/>
            <person name="Barry K."/>
            <person name="Chovatia M."/>
            <person name="Clum A."/>
            <person name="Daum C."/>
            <person name="Haridas S."/>
            <person name="He G."/>
            <person name="LaButti K."/>
            <person name="Lipzen A."/>
            <person name="Mondo S."/>
            <person name="Riley R."/>
            <person name="Salamov A."/>
            <person name="Simmons B.A."/>
            <person name="Magnuson J.K."/>
            <person name="Henrissat B."/>
            <person name="Mortensen U.H."/>
            <person name="Larsen T.O."/>
            <person name="Devries R.P."/>
            <person name="Grigoriev I.V."/>
            <person name="Machida M."/>
            <person name="Baker S.E."/>
            <person name="Andersen M.R."/>
        </authorList>
    </citation>
    <scope>NUCLEOTIDE SEQUENCE [LARGE SCALE GENOMIC DNA]</scope>
    <source>
        <strain evidence="2 3">CBS 117626</strain>
    </source>
</reference>